<dbReference type="Gene3D" id="1.25.10.10">
    <property type="entry name" value="Leucine-rich Repeat Variant"/>
    <property type="match status" value="1"/>
</dbReference>
<sequence length="1145" mass="127933">MCEFFPSRDDNGCVVRPMPMVKLHLAQPTQLKSIVQLLLTYESSIVQRPKFEGTHSVLAPLLPEAAIFYLEHYGPEKYAEVFLGEFDNPEIIWNNEMRRHLIGRVAVHVGEFSHRLTSNVKALYSFCPINEVDYPELENELFCHVYYLRHLCDRQRFPDWPIRDPVPFLRSCLAAWHEEIDRKPPAMSLEVACQTLGLDPNTEGWKDPAAIRRAYLKLSLKYHPDKNPDVNDRDKFHQIGTAYELLSSDRNKMYMPDPERIVLCLRAQSIVYGRHLKELGEYKYAGYGQLIKTIDLEAKDAQLFQKGGGALLAAAIELAKYTLTSSPLNAEQLRRENGLEALQVAFDRCSPMIKQSATSEDMPVQVCEQICYCLATASQFEGCRYKIAEMPSVFDNLYYLLQFSTIPSLAIAAADAITAMSIETLLQLQIFQNGALWQLIPHIFHFDHTLDEGGVQHNESSNKQAQANRLGRACLEAIASLAGYRENCPENDGVRRSVRAMLTPYAARLMRNGECDLVLKTLNSNTENPYLIWDNATRAELLEFVDRHRNAGKNSSELFGAEFSLTIYAKELIVGDVFIRIYNEQPSFVLDDAKGFGADLLEYIGKRADELCGAPMKPKTNGDLIDIDVDWGAPVGSTGLTAENRVLMSLTALNHVLVANPGVEVLLIGHFNMLKRYLRCNSRPDLQRAALKVLSLASSNKECASDVATVSVCTTLFALLASSLNEQPTILSILIAFTSNGQFVKEILDFGGLLYILCITLQANRADVAGPERLLSVELLARLQSDKLTGPRWTRFINKFLPPIFSDALRDSPNTALTMLDSNNENPELIWNEETRKKVFNLLKTQRDDLMEKQSKTPSTKWDTTEVAKETWCAYADTLSGELVIAGVFVRLYLANPGWAVRHPRQFCSELIDKVLEQMRRPTKDLTMITSALVELMRCHPGTADSIPGQGYLQHFCEAIRYQNAESSRSAILILQQLAENQYCADGLCKLNCIEGIKLSMKNQPALIWESAHTLRLLLQRQSGDLAPQLLSTGSVEFLLELLASPMAGVAKAAAARAEIVDSLKAACLDLRVGIEISKKLDANPIWAQYKEQRHDLFLPASRTQAIMAGPGGGARPAGYLTEGMFVPPPMATQPPPLSNAPPPL</sequence>
<dbReference type="Gene3D" id="1.10.287.110">
    <property type="entry name" value="DnaJ domain"/>
    <property type="match status" value="1"/>
</dbReference>
<name>A0AA36D070_9BILA</name>
<dbReference type="InterPro" id="IPR044978">
    <property type="entry name" value="GRV2/DNAJC13"/>
</dbReference>
<dbReference type="Pfam" id="PF00226">
    <property type="entry name" value="DnaJ"/>
    <property type="match status" value="1"/>
</dbReference>
<gene>
    <name evidence="2" type="ORF">MSPICULIGERA_LOCUS15899</name>
</gene>
<dbReference type="GO" id="GO:0010008">
    <property type="term" value="C:endosome membrane"/>
    <property type="evidence" value="ECO:0007669"/>
    <property type="project" value="TreeGrafter"/>
</dbReference>
<dbReference type="PANTHER" id="PTHR36983:SF2">
    <property type="entry name" value="DNAJ HOMOLOG SUBFAMILY C MEMBER 13"/>
    <property type="match status" value="1"/>
</dbReference>
<proteinExistence type="predicted"/>
<dbReference type="PROSITE" id="PS50076">
    <property type="entry name" value="DNAJ_2"/>
    <property type="match status" value="1"/>
</dbReference>
<protein>
    <recommendedName>
        <fullName evidence="1">J domain-containing protein</fullName>
    </recommendedName>
</protein>
<dbReference type="AlphaFoldDB" id="A0AA36D070"/>
<accession>A0AA36D070</accession>
<dbReference type="CDD" id="cd06257">
    <property type="entry name" value="DnaJ"/>
    <property type="match status" value="1"/>
</dbReference>
<dbReference type="InterPro" id="IPR036869">
    <property type="entry name" value="J_dom_sf"/>
</dbReference>
<dbReference type="InterPro" id="IPR001623">
    <property type="entry name" value="DnaJ_domain"/>
</dbReference>
<feature type="non-terminal residue" evidence="2">
    <location>
        <position position="1"/>
    </location>
</feature>
<comment type="caution">
    <text evidence="2">The sequence shown here is derived from an EMBL/GenBank/DDBJ whole genome shotgun (WGS) entry which is preliminary data.</text>
</comment>
<dbReference type="SUPFAM" id="SSF46565">
    <property type="entry name" value="Chaperone J-domain"/>
    <property type="match status" value="1"/>
</dbReference>
<dbReference type="GO" id="GO:2000641">
    <property type="term" value="P:regulation of early endosome to late endosome transport"/>
    <property type="evidence" value="ECO:0007669"/>
    <property type="project" value="InterPro"/>
</dbReference>
<dbReference type="InterPro" id="IPR016024">
    <property type="entry name" value="ARM-type_fold"/>
</dbReference>
<feature type="domain" description="J" evidence="1">
    <location>
        <begin position="191"/>
        <end position="273"/>
    </location>
</feature>
<dbReference type="GO" id="GO:0007032">
    <property type="term" value="P:endosome organization"/>
    <property type="evidence" value="ECO:0007669"/>
    <property type="project" value="InterPro"/>
</dbReference>
<dbReference type="EMBL" id="CATQJA010002651">
    <property type="protein sequence ID" value="CAJ0577629.1"/>
    <property type="molecule type" value="Genomic_DNA"/>
</dbReference>
<dbReference type="PANTHER" id="PTHR36983">
    <property type="entry name" value="DNAJ HOMOLOG SUBFAMILY C MEMBER 13"/>
    <property type="match status" value="1"/>
</dbReference>
<keyword evidence="3" id="KW-1185">Reference proteome</keyword>
<dbReference type="SMART" id="SM00271">
    <property type="entry name" value="DnaJ"/>
    <property type="match status" value="1"/>
</dbReference>
<organism evidence="2 3">
    <name type="scientific">Mesorhabditis spiculigera</name>
    <dbReference type="NCBI Taxonomy" id="96644"/>
    <lineage>
        <taxon>Eukaryota</taxon>
        <taxon>Metazoa</taxon>
        <taxon>Ecdysozoa</taxon>
        <taxon>Nematoda</taxon>
        <taxon>Chromadorea</taxon>
        <taxon>Rhabditida</taxon>
        <taxon>Rhabditina</taxon>
        <taxon>Rhabditomorpha</taxon>
        <taxon>Rhabditoidea</taxon>
        <taxon>Rhabditidae</taxon>
        <taxon>Mesorhabditinae</taxon>
        <taxon>Mesorhabditis</taxon>
    </lineage>
</organism>
<evidence type="ECO:0000313" key="3">
    <source>
        <dbReference type="Proteomes" id="UP001177023"/>
    </source>
</evidence>
<reference evidence="2" key="1">
    <citation type="submission" date="2023-06" db="EMBL/GenBank/DDBJ databases">
        <authorList>
            <person name="Delattre M."/>
        </authorList>
    </citation>
    <scope>NUCLEOTIDE SEQUENCE</scope>
    <source>
        <strain evidence="2">AF72</strain>
    </source>
</reference>
<dbReference type="PRINTS" id="PR00625">
    <property type="entry name" value="JDOMAIN"/>
</dbReference>
<dbReference type="InterPro" id="IPR011989">
    <property type="entry name" value="ARM-like"/>
</dbReference>
<dbReference type="SUPFAM" id="SSF48371">
    <property type="entry name" value="ARM repeat"/>
    <property type="match status" value="2"/>
</dbReference>
<dbReference type="Proteomes" id="UP001177023">
    <property type="component" value="Unassembled WGS sequence"/>
</dbReference>
<evidence type="ECO:0000259" key="1">
    <source>
        <dbReference type="PROSITE" id="PS50076"/>
    </source>
</evidence>
<evidence type="ECO:0000313" key="2">
    <source>
        <dbReference type="EMBL" id="CAJ0577629.1"/>
    </source>
</evidence>
<dbReference type="GO" id="GO:0006898">
    <property type="term" value="P:receptor-mediated endocytosis"/>
    <property type="evidence" value="ECO:0007669"/>
    <property type="project" value="TreeGrafter"/>
</dbReference>